<dbReference type="Proteomes" id="UP000619457">
    <property type="component" value="Unassembled WGS sequence"/>
</dbReference>
<gene>
    <name evidence="1" type="ORF">GCM10007049_01040</name>
</gene>
<dbReference type="AlphaFoldDB" id="A0A918UIW8"/>
<comment type="caution">
    <text evidence="1">The sequence shown here is derived from an EMBL/GenBank/DDBJ whole genome shotgun (WGS) entry which is preliminary data.</text>
</comment>
<dbReference type="RefSeq" id="WP_018475086.1">
    <property type="nucleotide sequence ID" value="NZ_BMWX01000001.1"/>
</dbReference>
<proteinExistence type="predicted"/>
<organism evidence="1 2">
    <name type="scientific">Echinicola pacifica</name>
    <dbReference type="NCBI Taxonomy" id="346377"/>
    <lineage>
        <taxon>Bacteria</taxon>
        <taxon>Pseudomonadati</taxon>
        <taxon>Bacteroidota</taxon>
        <taxon>Cytophagia</taxon>
        <taxon>Cytophagales</taxon>
        <taxon>Cyclobacteriaceae</taxon>
        <taxon>Echinicola</taxon>
    </lineage>
</organism>
<evidence type="ECO:0008006" key="3">
    <source>
        <dbReference type="Google" id="ProtNLM"/>
    </source>
</evidence>
<sequence>MKLKLIYPRWGNDHIPWKKFLKEVKEAGFHGVEIGIPQSKTERDRVLGLIKDLGLDFIAQHWETQSSNFHEHLNSYKHHLIRLAECQPLLINSHTGKDYFSPEYNLQLIDIGHEIEIRTGVPITHETHRSRFLYAAHMGQTYLKGHDSLKLTTDLSHWCCVAESLLEDQPEAVEQAILHTYHLHARVGSSQTAQVIDPRDPRYATELEQFKSWWKSILTNAWNANREWMTVSPEYGPAPYALHSPFSDLPMGDQWEINLFISDEVKKIHQEISDTKNHFYPENS</sequence>
<evidence type="ECO:0000313" key="2">
    <source>
        <dbReference type="Proteomes" id="UP000619457"/>
    </source>
</evidence>
<accession>A0A918UIW8</accession>
<reference evidence="1" key="1">
    <citation type="journal article" date="2014" name="Int. J. Syst. Evol. Microbiol.">
        <title>Complete genome sequence of Corynebacterium casei LMG S-19264T (=DSM 44701T), isolated from a smear-ripened cheese.</title>
        <authorList>
            <consortium name="US DOE Joint Genome Institute (JGI-PGF)"/>
            <person name="Walter F."/>
            <person name="Albersmeier A."/>
            <person name="Kalinowski J."/>
            <person name="Ruckert C."/>
        </authorList>
    </citation>
    <scope>NUCLEOTIDE SEQUENCE</scope>
    <source>
        <strain evidence="1">KCTC 12368</strain>
    </source>
</reference>
<dbReference type="InterPro" id="IPR036237">
    <property type="entry name" value="Xyl_isomerase-like_sf"/>
</dbReference>
<reference evidence="1" key="2">
    <citation type="submission" date="2020-09" db="EMBL/GenBank/DDBJ databases">
        <authorList>
            <person name="Sun Q."/>
            <person name="Kim S."/>
        </authorList>
    </citation>
    <scope>NUCLEOTIDE SEQUENCE</scope>
    <source>
        <strain evidence="1">KCTC 12368</strain>
    </source>
</reference>
<dbReference type="Gene3D" id="3.20.20.150">
    <property type="entry name" value="Divalent-metal-dependent TIM barrel enzymes"/>
    <property type="match status" value="1"/>
</dbReference>
<name>A0A918UIW8_9BACT</name>
<keyword evidence="2" id="KW-1185">Reference proteome</keyword>
<dbReference type="SUPFAM" id="SSF51658">
    <property type="entry name" value="Xylose isomerase-like"/>
    <property type="match status" value="1"/>
</dbReference>
<protein>
    <recommendedName>
        <fullName evidence="3">Sugar phosphate isomerase/epimerase</fullName>
    </recommendedName>
</protein>
<dbReference type="EMBL" id="BMWX01000001">
    <property type="protein sequence ID" value="GGZ13072.1"/>
    <property type="molecule type" value="Genomic_DNA"/>
</dbReference>
<evidence type="ECO:0000313" key="1">
    <source>
        <dbReference type="EMBL" id="GGZ13072.1"/>
    </source>
</evidence>